<dbReference type="PANTHER" id="PTHR33121:SF70">
    <property type="entry name" value="SIGNALING PROTEIN YKOW"/>
    <property type="match status" value="1"/>
</dbReference>
<feature type="domain" description="EAL" evidence="5">
    <location>
        <begin position="866"/>
        <end position="1118"/>
    </location>
</feature>
<dbReference type="Gene3D" id="3.20.20.450">
    <property type="entry name" value="EAL domain"/>
    <property type="match status" value="1"/>
</dbReference>
<dbReference type="Proteomes" id="UP000321933">
    <property type="component" value="Unassembled WGS sequence"/>
</dbReference>
<dbReference type="Pfam" id="PF00990">
    <property type="entry name" value="GGDEF"/>
    <property type="match status" value="1"/>
</dbReference>
<dbReference type="SUPFAM" id="SSF55781">
    <property type="entry name" value="GAF domain-like"/>
    <property type="match status" value="3"/>
</dbReference>
<dbReference type="SMART" id="SM00448">
    <property type="entry name" value="REC"/>
    <property type="match status" value="1"/>
</dbReference>
<dbReference type="Pfam" id="PF13185">
    <property type="entry name" value="GAF_2"/>
    <property type="match status" value="3"/>
</dbReference>
<dbReference type="InterPro" id="IPR050706">
    <property type="entry name" value="Cyclic-di-GMP_PDE-like"/>
</dbReference>
<dbReference type="RefSeq" id="WP_148062701.1">
    <property type="nucleotide sequence ID" value="NZ_VRYZ01000001.1"/>
</dbReference>
<dbReference type="InterPro" id="IPR043128">
    <property type="entry name" value="Rev_trsase/Diguanyl_cyclase"/>
</dbReference>
<reference evidence="7 8" key="1">
    <citation type="submission" date="2019-08" db="EMBL/GenBank/DDBJ databases">
        <title>Parahaliea maris sp. nov., isolated from the surface seawater.</title>
        <authorList>
            <person name="Liu Y."/>
        </authorList>
    </citation>
    <scope>NUCLEOTIDE SEQUENCE [LARGE SCALE GENOMIC DNA]</scope>
    <source>
        <strain evidence="7 8">S2-26</strain>
    </source>
</reference>
<evidence type="ECO:0000259" key="6">
    <source>
        <dbReference type="PROSITE" id="PS50887"/>
    </source>
</evidence>
<dbReference type="CDD" id="cd01948">
    <property type="entry name" value="EAL"/>
    <property type="match status" value="1"/>
</dbReference>
<feature type="domain" description="GGDEF" evidence="6">
    <location>
        <begin position="725"/>
        <end position="859"/>
    </location>
</feature>
<dbReference type="Gene3D" id="3.30.450.40">
    <property type="match status" value="3"/>
</dbReference>
<sequence length="1122" mass="124195">MPDKRTVLIADDTAANREYLKAVLVPHGYSVTEAADGETALARVRDEGPDLVICDVLMPRVDGFEFLRRVRGDPAIASLPVIFFTAYYLEGQANDLATAGGVSSVLQKPCEPAALLAAVEEAFASGATTSPPLEDEAYREQHLRLLSDKLASTAIDNEFVNQRLAGLVELNLQLASQQDPVQLLSMVCRGARELVNADHGLLAVTDDSGEQFEHIGRSAVPPDLTPIEPGRGLLGRVWSDKAPERLSGEELDPIALGLPPGYPTFRAMLAVPITSFTRSYGWLCLTTAGDAGFTEEDELLLTILGAQTGRVYENGSLYRKVRLHASQLEQQIARNQRSRRHLKAQFAVAQALATASPFHQVIPDLLRAIGDNLAFSAAILWGAEQSGPRFLLLDAWTAEPELAEEIRQIARGQEVSGEDSMLARVSFSGEPQWIANFRDDARFDQTLEAIREQFVRHDWNTIILLPLLQRGQVMGILSLVNSEQLPYSDSLMSVLTTLSNQVSQFLDNSHHQQHIIRLNRLYALLSGINTAVVRVRSRQRLFRAACRIAVDEGHFRIAWVAQFDERGGLVTPLIASSRDGIDLDQWAESLAEPAQCIAIRQVIESGHPLVANQLDEIPMPEQPFPMCREALDHGCLSAAAFPLRGKGISDGLVVLYADETGFFDEEEIQLLGEMATNVAFAVQYLQNEEQLHIQAFRDALTGLMNRSALYAQLEQLVAANQDSPARFAVVLVDIDNFHTINDTLGHSNGDALLIEIAQQLESCVWESDMLACLGGDHFALVLRDVSRREQVEKVVSKVLELAQASYTVSGIPVNVEISAGTALYPDDGESAETLWRRADIALRQARKRFVKHLFYSPDIDRTDPAQLTIIGGLRDAINQGELVLHYQPKISLVTGAVTGLEALIRWQQPTGELIFPDQFLPSAEQTGLINPLTDWVLRKAVGRAMEWRRKGVDLELSINISVRNLLNPHLGEDIMRVVREARFPLHRLMLEVTESAVMTDPVNARRTLQKLSDAGIQISLDDFGVGHSSLAYLKDLPLQRLKIDKSFVFDILQDRNRAIVSGVIDIAHRLGLSVTAEGVEDREAFDILQSLGCDYAQGYFISRPLEESAFLDWLENYQPIQT</sequence>
<keyword evidence="1" id="KW-0808">Transferase</keyword>
<dbReference type="Gene3D" id="3.30.70.270">
    <property type="match status" value="1"/>
</dbReference>
<dbReference type="SUPFAM" id="SSF55073">
    <property type="entry name" value="Nucleotide cyclase"/>
    <property type="match status" value="1"/>
</dbReference>
<dbReference type="Pfam" id="PF00072">
    <property type="entry name" value="Response_reg"/>
    <property type="match status" value="1"/>
</dbReference>
<dbReference type="GO" id="GO:0016301">
    <property type="term" value="F:kinase activity"/>
    <property type="evidence" value="ECO:0007669"/>
    <property type="project" value="UniProtKB-KW"/>
</dbReference>
<evidence type="ECO:0000313" key="7">
    <source>
        <dbReference type="EMBL" id="TXS94859.1"/>
    </source>
</evidence>
<dbReference type="SUPFAM" id="SSF141868">
    <property type="entry name" value="EAL domain-like"/>
    <property type="match status" value="1"/>
</dbReference>
<dbReference type="GO" id="GO:0071111">
    <property type="term" value="F:cyclic-guanylate-specific phosphodiesterase activity"/>
    <property type="evidence" value="ECO:0007669"/>
    <property type="project" value="InterPro"/>
</dbReference>
<evidence type="ECO:0000256" key="1">
    <source>
        <dbReference type="ARBA" id="ARBA00022679"/>
    </source>
</evidence>
<evidence type="ECO:0000256" key="2">
    <source>
        <dbReference type="ARBA" id="ARBA00022777"/>
    </source>
</evidence>
<name>A0A5C9A444_9GAMM</name>
<dbReference type="InterPro" id="IPR001633">
    <property type="entry name" value="EAL_dom"/>
</dbReference>
<dbReference type="InterPro" id="IPR000160">
    <property type="entry name" value="GGDEF_dom"/>
</dbReference>
<gene>
    <name evidence="7" type="ORF">FVW59_02835</name>
</gene>
<dbReference type="GO" id="GO:0000160">
    <property type="term" value="P:phosphorelay signal transduction system"/>
    <property type="evidence" value="ECO:0007669"/>
    <property type="project" value="InterPro"/>
</dbReference>
<dbReference type="SMART" id="SM00052">
    <property type="entry name" value="EAL"/>
    <property type="match status" value="1"/>
</dbReference>
<feature type="modified residue" description="4-aspartylphosphate" evidence="3">
    <location>
        <position position="55"/>
    </location>
</feature>
<organism evidence="7 8">
    <name type="scientific">Parahaliea aestuarii</name>
    <dbReference type="NCBI Taxonomy" id="1852021"/>
    <lineage>
        <taxon>Bacteria</taxon>
        <taxon>Pseudomonadati</taxon>
        <taxon>Pseudomonadota</taxon>
        <taxon>Gammaproteobacteria</taxon>
        <taxon>Cellvibrionales</taxon>
        <taxon>Halieaceae</taxon>
        <taxon>Parahaliea</taxon>
    </lineage>
</organism>
<dbReference type="InterPro" id="IPR001789">
    <property type="entry name" value="Sig_transdc_resp-reg_receiver"/>
</dbReference>
<keyword evidence="2" id="KW-0418">Kinase</keyword>
<dbReference type="InterPro" id="IPR035919">
    <property type="entry name" value="EAL_sf"/>
</dbReference>
<protein>
    <submittedName>
        <fullName evidence="7">EAL domain-containing protein</fullName>
    </submittedName>
</protein>
<dbReference type="InterPro" id="IPR029016">
    <property type="entry name" value="GAF-like_dom_sf"/>
</dbReference>
<evidence type="ECO:0000256" key="3">
    <source>
        <dbReference type="PROSITE-ProRule" id="PRU00169"/>
    </source>
</evidence>
<dbReference type="PROSITE" id="PS50887">
    <property type="entry name" value="GGDEF"/>
    <property type="match status" value="1"/>
</dbReference>
<dbReference type="InterPro" id="IPR003018">
    <property type="entry name" value="GAF"/>
</dbReference>
<dbReference type="SUPFAM" id="SSF52172">
    <property type="entry name" value="CheY-like"/>
    <property type="match status" value="1"/>
</dbReference>
<dbReference type="SMART" id="SM00267">
    <property type="entry name" value="GGDEF"/>
    <property type="match status" value="1"/>
</dbReference>
<dbReference type="CDD" id="cd01949">
    <property type="entry name" value="GGDEF"/>
    <property type="match status" value="1"/>
</dbReference>
<dbReference type="NCBIfam" id="TIGR00254">
    <property type="entry name" value="GGDEF"/>
    <property type="match status" value="1"/>
</dbReference>
<accession>A0A5C9A444</accession>
<dbReference type="PROSITE" id="PS50110">
    <property type="entry name" value="RESPONSE_REGULATORY"/>
    <property type="match status" value="1"/>
</dbReference>
<evidence type="ECO:0000259" key="4">
    <source>
        <dbReference type="PROSITE" id="PS50110"/>
    </source>
</evidence>
<keyword evidence="8" id="KW-1185">Reference proteome</keyword>
<feature type="domain" description="Response regulatory" evidence="4">
    <location>
        <begin position="6"/>
        <end position="123"/>
    </location>
</feature>
<dbReference type="InterPro" id="IPR011006">
    <property type="entry name" value="CheY-like_superfamily"/>
</dbReference>
<dbReference type="Pfam" id="PF00563">
    <property type="entry name" value="EAL"/>
    <property type="match status" value="1"/>
</dbReference>
<dbReference type="OrthoDB" id="7053140at2"/>
<evidence type="ECO:0000259" key="5">
    <source>
        <dbReference type="PROSITE" id="PS50883"/>
    </source>
</evidence>
<dbReference type="InterPro" id="IPR029787">
    <property type="entry name" value="Nucleotide_cyclase"/>
</dbReference>
<dbReference type="SMART" id="SM00065">
    <property type="entry name" value="GAF"/>
    <property type="match status" value="3"/>
</dbReference>
<evidence type="ECO:0000313" key="8">
    <source>
        <dbReference type="Proteomes" id="UP000321933"/>
    </source>
</evidence>
<dbReference type="EMBL" id="VRYZ01000001">
    <property type="protein sequence ID" value="TXS94859.1"/>
    <property type="molecule type" value="Genomic_DNA"/>
</dbReference>
<keyword evidence="3" id="KW-0597">Phosphoprotein</keyword>
<dbReference type="Gene3D" id="3.40.50.2300">
    <property type="match status" value="1"/>
</dbReference>
<dbReference type="PANTHER" id="PTHR33121">
    <property type="entry name" value="CYCLIC DI-GMP PHOSPHODIESTERASE PDEF"/>
    <property type="match status" value="1"/>
</dbReference>
<comment type="caution">
    <text evidence="7">The sequence shown here is derived from an EMBL/GenBank/DDBJ whole genome shotgun (WGS) entry which is preliminary data.</text>
</comment>
<dbReference type="PROSITE" id="PS50883">
    <property type="entry name" value="EAL"/>
    <property type="match status" value="1"/>
</dbReference>
<dbReference type="AlphaFoldDB" id="A0A5C9A444"/>
<proteinExistence type="predicted"/>